<dbReference type="InterPro" id="IPR026906">
    <property type="entry name" value="LRR_5"/>
</dbReference>
<feature type="compositionally biased region" description="Basic and acidic residues" evidence="1">
    <location>
        <begin position="363"/>
        <end position="380"/>
    </location>
</feature>
<dbReference type="Gene3D" id="3.40.50.12480">
    <property type="match status" value="2"/>
</dbReference>
<dbReference type="Pfam" id="PF13306">
    <property type="entry name" value="LRR_5"/>
    <property type="match status" value="2"/>
</dbReference>
<dbReference type="PANTHER" id="PTHR45661">
    <property type="entry name" value="SURFACE ANTIGEN"/>
    <property type="match status" value="1"/>
</dbReference>
<sequence length="515" mass="58141">MNMKYYLASAFFAFSLSAFAQSGVSVKTVSKAGILHNQFQGESLERIKFLKLKGALNKQDIKFINNELHVAELDLSEAVFDNSIAKEGHFPSYLFEKLQGCLERIVLPGNISYIDDNAFTDMFKLERIVMRNKIYTVGKSAFKGCGRLVINGDEFNEASLLDDYAFYECASIPSIQLSAALNKLGLKVFWGCKSLQRIEIDPKNEELLFIPEGAFFNCESLQKIDIPTLVKSIDKSAFVGCRSLNTINMRTIIPPMLADKAFDDFIHPLSVVVHERSLKLYTRSSNWKKFRGYLMTDASQKLYERGKEEERIRPTVTQKVEEENPGTEAKPDSTLLLAQDNFKEAKTDTVKSPTVKETPVAEPKSEKKKEGKKKDKEPVKEAPAQKAKPAVVTNEGSRTPVLSVPEKKEEKKEVTEDAFAKLVRENTRIVETKPTTYYGSPIINSAVSELSLYMKDGMIHIEAPVKIKQLTIIDRTGRTIYANRLSETLYSTIVEQSSIKLLRAVYENGIETKRY</sequence>
<gene>
    <name evidence="3" type="ORF">CE91St3_32540</name>
</gene>
<proteinExistence type="predicted"/>
<keyword evidence="2" id="KW-0732">Signal</keyword>
<feature type="chain" id="PRO_5041457390" description="Leucine-rich repeat domain-containing protein" evidence="2">
    <location>
        <begin position="21"/>
        <end position="515"/>
    </location>
</feature>
<feature type="signal peptide" evidence="2">
    <location>
        <begin position="1"/>
        <end position="20"/>
    </location>
</feature>
<evidence type="ECO:0000313" key="4">
    <source>
        <dbReference type="Proteomes" id="UP001055114"/>
    </source>
</evidence>
<evidence type="ECO:0000313" key="3">
    <source>
        <dbReference type="EMBL" id="GKH73391.1"/>
    </source>
</evidence>
<dbReference type="PANTHER" id="PTHR45661:SF3">
    <property type="entry name" value="IG-LIKE DOMAIN-CONTAINING PROTEIN"/>
    <property type="match status" value="1"/>
</dbReference>
<organism evidence="3 4">
    <name type="scientific">Parabacteroides merdae</name>
    <dbReference type="NCBI Taxonomy" id="46503"/>
    <lineage>
        <taxon>Bacteria</taxon>
        <taxon>Pseudomonadati</taxon>
        <taxon>Bacteroidota</taxon>
        <taxon>Bacteroidia</taxon>
        <taxon>Bacteroidales</taxon>
        <taxon>Tannerellaceae</taxon>
        <taxon>Parabacteroides</taxon>
    </lineage>
</organism>
<dbReference type="EMBL" id="BQNZ01000003">
    <property type="protein sequence ID" value="GKH73391.1"/>
    <property type="molecule type" value="Genomic_DNA"/>
</dbReference>
<accession>A0AA37K8S6</accession>
<evidence type="ECO:0000256" key="1">
    <source>
        <dbReference type="SAM" id="MobiDB-lite"/>
    </source>
</evidence>
<dbReference type="Proteomes" id="UP001055114">
    <property type="component" value="Unassembled WGS sequence"/>
</dbReference>
<dbReference type="AlphaFoldDB" id="A0AA37K8S6"/>
<feature type="region of interest" description="Disordered" evidence="1">
    <location>
        <begin position="305"/>
        <end position="409"/>
    </location>
</feature>
<dbReference type="Gene3D" id="3.80.10.10">
    <property type="entry name" value="Ribonuclease Inhibitor"/>
    <property type="match status" value="1"/>
</dbReference>
<reference evidence="3" key="1">
    <citation type="submission" date="2022-01" db="EMBL/GenBank/DDBJ databases">
        <title>Novel bile acid biosynthetic pathways are enriched in the microbiome of centenarians.</title>
        <authorList>
            <person name="Sato Y."/>
            <person name="Atarashi K."/>
            <person name="Plichta R.D."/>
            <person name="Arai Y."/>
            <person name="Sasajima S."/>
            <person name="Kearney M.S."/>
            <person name="Suda W."/>
            <person name="Takeshita K."/>
            <person name="Sasaki T."/>
            <person name="Okamoto S."/>
            <person name="Skelly N.A."/>
            <person name="Okamura Y."/>
            <person name="Vlamakis H."/>
            <person name="Li Y."/>
            <person name="Tanoue T."/>
            <person name="Takei H."/>
            <person name="Nittono H."/>
            <person name="Narushima S."/>
            <person name="Irie J."/>
            <person name="Itoh H."/>
            <person name="Moriya K."/>
            <person name="Sugiura Y."/>
            <person name="Suematsu M."/>
            <person name="Moritoki N."/>
            <person name="Shibata S."/>
            <person name="Littman R.D."/>
            <person name="Fischbach A.M."/>
            <person name="Uwamino Y."/>
            <person name="Inoue T."/>
            <person name="Honda A."/>
            <person name="Hattori M."/>
            <person name="Murai T."/>
            <person name="Xavier J.R."/>
            <person name="Hirose N."/>
            <person name="Honda K."/>
        </authorList>
    </citation>
    <scope>NUCLEOTIDE SEQUENCE</scope>
    <source>
        <strain evidence="3">CE91-St3</strain>
    </source>
</reference>
<name>A0AA37K8S6_9BACT</name>
<dbReference type="InterPro" id="IPR053139">
    <property type="entry name" value="Surface_bspA-like"/>
</dbReference>
<comment type="caution">
    <text evidence="3">The sequence shown here is derived from an EMBL/GenBank/DDBJ whole genome shotgun (WGS) entry which is preliminary data.</text>
</comment>
<evidence type="ECO:0008006" key="5">
    <source>
        <dbReference type="Google" id="ProtNLM"/>
    </source>
</evidence>
<dbReference type="InterPro" id="IPR032675">
    <property type="entry name" value="LRR_dom_sf"/>
</dbReference>
<dbReference type="RefSeq" id="WP_075965654.1">
    <property type="nucleotide sequence ID" value="NZ_BQNZ01000003.1"/>
</dbReference>
<evidence type="ECO:0000256" key="2">
    <source>
        <dbReference type="SAM" id="SignalP"/>
    </source>
</evidence>
<dbReference type="SUPFAM" id="SSF52058">
    <property type="entry name" value="L domain-like"/>
    <property type="match status" value="1"/>
</dbReference>
<protein>
    <recommendedName>
        <fullName evidence="5">Leucine-rich repeat domain-containing protein</fullName>
    </recommendedName>
</protein>